<name>A0A4P9WK86_9FUNG</name>
<keyword evidence="2" id="KW-0560">Oxidoreductase</keyword>
<dbReference type="Gene3D" id="3.90.660.10">
    <property type="match status" value="1"/>
</dbReference>
<feature type="domain" description="Amine oxidase" evidence="3">
    <location>
        <begin position="1"/>
        <end position="176"/>
    </location>
</feature>
<dbReference type="PANTHER" id="PTHR10742">
    <property type="entry name" value="FLAVIN MONOAMINE OXIDASE"/>
    <property type="match status" value="1"/>
</dbReference>
<proteinExistence type="inferred from homology"/>
<evidence type="ECO:0000259" key="3">
    <source>
        <dbReference type="Pfam" id="PF01593"/>
    </source>
</evidence>
<dbReference type="OrthoDB" id="5046242at2759"/>
<reference evidence="5" key="1">
    <citation type="journal article" date="2018" name="Nat. Microbiol.">
        <title>Leveraging single-cell genomics to expand the fungal tree of life.</title>
        <authorList>
            <person name="Ahrendt S.R."/>
            <person name="Quandt C.A."/>
            <person name="Ciobanu D."/>
            <person name="Clum A."/>
            <person name="Salamov A."/>
            <person name="Andreopoulos B."/>
            <person name="Cheng J.F."/>
            <person name="Woyke T."/>
            <person name="Pelin A."/>
            <person name="Henrissat B."/>
            <person name="Reynolds N.K."/>
            <person name="Benny G.L."/>
            <person name="Smith M.E."/>
            <person name="James T.Y."/>
            <person name="Grigoriev I.V."/>
        </authorList>
    </citation>
    <scope>NUCLEOTIDE SEQUENCE [LARGE SCALE GENOMIC DNA]</scope>
</reference>
<dbReference type="SUPFAM" id="SSF54373">
    <property type="entry name" value="FAD-linked reductases, C-terminal domain"/>
    <property type="match status" value="1"/>
</dbReference>
<comment type="similarity">
    <text evidence="1">Belongs to the flavin monoamine oxidase family.</text>
</comment>
<keyword evidence="5" id="KW-1185">Reference proteome</keyword>
<sequence>IKFQPPLPTWKSQAIDRLEMGLFNKLVLVFPHRFWDKEMDSFGSISGPEGDGDDPYPHFAIYYALNRNMYPTTKLPVLVSFISGEAARDFEAAEDKDIVAKALVVLGRIFPEQQPIPYPIETIVTRHVDEFARGSYSYIAQHATGKDYDTMARPVNGRIFWAGEATCREYPATVHG</sequence>
<dbReference type="PANTHER" id="PTHR10742:SF386">
    <property type="entry name" value="LYSINE-SPECIFIC HISTONE DEMETHYLASE 1A"/>
    <property type="match status" value="1"/>
</dbReference>
<dbReference type="AlphaFoldDB" id="A0A4P9WK86"/>
<accession>A0A4P9WK86</accession>
<dbReference type="InterPro" id="IPR036188">
    <property type="entry name" value="FAD/NAD-bd_sf"/>
</dbReference>
<evidence type="ECO:0000256" key="2">
    <source>
        <dbReference type="ARBA" id="ARBA00023002"/>
    </source>
</evidence>
<evidence type="ECO:0000313" key="4">
    <source>
        <dbReference type="EMBL" id="RKO92403.1"/>
    </source>
</evidence>
<organism evidence="4 5">
    <name type="scientific">Blyttiomyces helicus</name>
    <dbReference type="NCBI Taxonomy" id="388810"/>
    <lineage>
        <taxon>Eukaryota</taxon>
        <taxon>Fungi</taxon>
        <taxon>Fungi incertae sedis</taxon>
        <taxon>Chytridiomycota</taxon>
        <taxon>Chytridiomycota incertae sedis</taxon>
        <taxon>Chytridiomycetes</taxon>
        <taxon>Chytridiomycetes incertae sedis</taxon>
        <taxon>Blyttiomyces</taxon>
    </lineage>
</organism>
<dbReference type="Pfam" id="PF01593">
    <property type="entry name" value="Amino_oxidase"/>
    <property type="match status" value="1"/>
</dbReference>
<protein>
    <submittedName>
        <fullName evidence="4">Amine oxidase</fullName>
    </submittedName>
</protein>
<dbReference type="SUPFAM" id="SSF51905">
    <property type="entry name" value="FAD/NAD(P)-binding domain"/>
    <property type="match status" value="1"/>
</dbReference>
<dbReference type="InterPro" id="IPR002937">
    <property type="entry name" value="Amino_oxidase"/>
</dbReference>
<evidence type="ECO:0000256" key="1">
    <source>
        <dbReference type="ARBA" id="ARBA00005995"/>
    </source>
</evidence>
<gene>
    <name evidence="4" type="ORF">BDK51DRAFT_24171</name>
</gene>
<dbReference type="Proteomes" id="UP000269721">
    <property type="component" value="Unassembled WGS sequence"/>
</dbReference>
<feature type="non-terminal residue" evidence="4">
    <location>
        <position position="1"/>
    </location>
</feature>
<dbReference type="GO" id="GO:0016491">
    <property type="term" value="F:oxidoreductase activity"/>
    <property type="evidence" value="ECO:0007669"/>
    <property type="project" value="UniProtKB-KW"/>
</dbReference>
<evidence type="ECO:0000313" key="5">
    <source>
        <dbReference type="Proteomes" id="UP000269721"/>
    </source>
</evidence>
<dbReference type="EMBL" id="KZ994652">
    <property type="protein sequence ID" value="RKO92403.1"/>
    <property type="molecule type" value="Genomic_DNA"/>
</dbReference>
<dbReference type="InterPro" id="IPR050281">
    <property type="entry name" value="Flavin_monoamine_oxidase"/>
</dbReference>